<feature type="compositionally biased region" description="Basic residues" evidence="1">
    <location>
        <begin position="1"/>
        <end position="10"/>
    </location>
</feature>
<organism evidence="2 3">
    <name type="scientific">Solanum verrucosum</name>
    <dbReference type="NCBI Taxonomy" id="315347"/>
    <lineage>
        <taxon>Eukaryota</taxon>
        <taxon>Viridiplantae</taxon>
        <taxon>Streptophyta</taxon>
        <taxon>Embryophyta</taxon>
        <taxon>Tracheophyta</taxon>
        <taxon>Spermatophyta</taxon>
        <taxon>Magnoliopsida</taxon>
        <taxon>eudicotyledons</taxon>
        <taxon>Gunneridae</taxon>
        <taxon>Pentapetalae</taxon>
        <taxon>asterids</taxon>
        <taxon>lamiids</taxon>
        <taxon>Solanales</taxon>
        <taxon>Solanaceae</taxon>
        <taxon>Solanoideae</taxon>
        <taxon>Solaneae</taxon>
        <taxon>Solanum</taxon>
    </lineage>
</organism>
<protein>
    <recommendedName>
        <fullName evidence="4">Gag-pol polyprotein</fullName>
    </recommendedName>
</protein>
<evidence type="ECO:0000313" key="2">
    <source>
        <dbReference type="EMBL" id="WMV29202.1"/>
    </source>
</evidence>
<keyword evidence="3" id="KW-1185">Reference proteome</keyword>
<reference evidence="2" key="1">
    <citation type="submission" date="2023-08" db="EMBL/GenBank/DDBJ databases">
        <title>A de novo genome assembly of Solanum verrucosum Schlechtendal, a Mexican diploid species geographically isolated from the other diploid A-genome species in potato relatives.</title>
        <authorList>
            <person name="Hosaka K."/>
        </authorList>
    </citation>
    <scope>NUCLEOTIDE SEQUENCE</scope>
    <source>
        <tissue evidence="2">Young leaves</tissue>
    </source>
</reference>
<dbReference type="AlphaFoldDB" id="A0AAF0QS30"/>
<dbReference type="Proteomes" id="UP001234989">
    <property type="component" value="Chromosome 5"/>
</dbReference>
<gene>
    <name evidence="2" type="ORF">MTR67_022587</name>
</gene>
<dbReference type="EMBL" id="CP133616">
    <property type="protein sequence ID" value="WMV29202.1"/>
    <property type="molecule type" value="Genomic_DNA"/>
</dbReference>
<feature type="region of interest" description="Disordered" evidence="1">
    <location>
        <begin position="1"/>
        <end position="54"/>
    </location>
</feature>
<sequence>MHGCLSRRSHGSLGLRNRTLHKDMANTKVNARRNEEDMVDQEVPPQAPQASIDPLGENVTNAEFRLTLQILAQAMMAQVNREVVTPMNPIVGTTTSRVRDFMTMNPPKFYGSKVEENPQGFIDEVYKVLAIMGVTPVEKAELAAYQLNDVAQVWYN</sequence>
<evidence type="ECO:0000313" key="3">
    <source>
        <dbReference type="Proteomes" id="UP001234989"/>
    </source>
</evidence>
<name>A0AAF0QS30_SOLVR</name>
<evidence type="ECO:0000256" key="1">
    <source>
        <dbReference type="SAM" id="MobiDB-lite"/>
    </source>
</evidence>
<accession>A0AAF0QS30</accession>
<evidence type="ECO:0008006" key="4">
    <source>
        <dbReference type="Google" id="ProtNLM"/>
    </source>
</evidence>
<proteinExistence type="predicted"/>